<dbReference type="Pfam" id="PF13927">
    <property type="entry name" value="Ig_3"/>
    <property type="match status" value="1"/>
</dbReference>
<accession>A0A3Q3C7M9</accession>
<dbReference type="Gene3D" id="2.60.40.10">
    <property type="entry name" value="Immunoglobulins"/>
    <property type="match status" value="1"/>
</dbReference>
<dbReference type="STRING" id="8153.ENSHBUP00000015802"/>
<evidence type="ECO:0000259" key="1">
    <source>
        <dbReference type="PROSITE" id="PS50835"/>
    </source>
</evidence>
<dbReference type="SUPFAM" id="SSF48726">
    <property type="entry name" value="Immunoglobulin"/>
    <property type="match status" value="1"/>
</dbReference>
<feature type="domain" description="Ig-like" evidence="1">
    <location>
        <begin position="3"/>
        <end position="89"/>
    </location>
</feature>
<reference evidence="2" key="2">
    <citation type="submission" date="2025-09" db="UniProtKB">
        <authorList>
            <consortium name="Ensembl"/>
        </authorList>
    </citation>
    <scope>IDENTIFICATION</scope>
</reference>
<evidence type="ECO:0000313" key="3">
    <source>
        <dbReference type="Proteomes" id="UP000264840"/>
    </source>
</evidence>
<dbReference type="InterPro" id="IPR036179">
    <property type="entry name" value="Ig-like_dom_sf"/>
</dbReference>
<dbReference type="SMART" id="SM00409">
    <property type="entry name" value="IG"/>
    <property type="match status" value="1"/>
</dbReference>
<dbReference type="InterPro" id="IPR007110">
    <property type="entry name" value="Ig-like_dom"/>
</dbReference>
<dbReference type="InterPro" id="IPR003599">
    <property type="entry name" value="Ig_sub"/>
</dbReference>
<sequence length="137" mass="15169">LRTDLVISFSHPGLIVKENESLTLDCSANSYPSVSSFTWMKMIDGMMESTISTGTPFIVDSASVSDSGKYRCTATNKIGTGKSVQVEVKACITSLFLFSFLGYNFSFPLCIVISPHKYTNLSFYHRCKTVGEVYMDK</sequence>
<dbReference type="SMART" id="SM00408">
    <property type="entry name" value="IGc2"/>
    <property type="match status" value="1"/>
</dbReference>
<dbReference type="GeneTree" id="ENSGT00940000178077"/>
<dbReference type="AlphaFoldDB" id="A0A3Q3C7M9"/>
<protein>
    <recommendedName>
        <fullName evidence="1">Ig-like domain-containing protein</fullName>
    </recommendedName>
</protein>
<evidence type="ECO:0000313" key="2">
    <source>
        <dbReference type="Ensembl" id="ENSHBUP00000015802.1"/>
    </source>
</evidence>
<name>A0A3Q3C7M9_HAPBU</name>
<proteinExistence type="predicted"/>
<dbReference type="Proteomes" id="UP000264840">
    <property type="component" value="Unplaced"/>
</dbReference>
<organism evidence="2 3">
    <name type="scientific">Haplochromis burtoni</name>
    <name type="common">Burton's mouthbrooder</name>
    <name type="synonym">Chromis burtoni</name>
    <dbReference type="NCBI Taxonomy" id="8153"/>
    <lineage>
        <taxon>Eukaryota</taxon>
        <taxon>Metazoa</taxon>
        <taxon>Chordata</taxon>
        <taxon>Craniata</taxon>
        <taxon>Vertebrata</taxon>
        <taxon>Euteleostomi</taxon>
        <taxon>Actinopterygii</taxon>
        <taxon>Neopterygii</taxon>
        <taxon>Teleostei</taxon>
        <taxon>Neoteleostei</taxon>
        <taxon>Acanthomorphata</taxon>
        <taxon>Ovalentaria</taxon>
        <taxon>Cichlomorphae</taxon>
        <taxon>Cichliformes</taxon>
        <taxon>Cichlidae</taxon>
        <taxon>African cichlids</taxon>
        <taxon>Pseudocrenilabrinae</taxon>
        <taxon>Haplochromini</taxon>
        <taxon>Haplochromis</taxon>
    </lineage>
</organism>
<dbReference type="PANTHER" id="PTHR46013:SF4">
    <property type="entry name" value="B-CELL RECEPTOR CD22-RELATED"/>
    <property type="match status" value="1"/>
</dbReference>
<dbReference type="PANTHER" id="PTHR46013">
    <property type="entry name" value="VASCULAR CELL ADHESION MOLECULE 1"/>
    <property type="match status" value="1"/>
</dbReference>
<dbReference type="PROSITE" id="PS50835">
    <property type="entry name" value="IG_LIKE"/>
    <property type="match status" value="1"/>
</dbReference>
<dbReference type="InterPro" id="IPR013783">
    <property type="entry name" value="Ig-like_fold"/>
</dbReference>
<keyword evidence="3" id="KW-1185">Reference proteome</keyword>
<dbReference type="InterPro" id="IPR003598">
    <property type="entry name" value="Ig_sub2"/>
</dbReference>
<reference evidence="2" key="1">
    <citation type="submission" date="2025-08" db="UniProtKB">
        <authorList>
            <consortium name="Ensembl"/>
        </authorList>
    </citation>
    <scope>IDENTIFICATION</scope>
</reference>
<dbReference type="Ensembl" id="ENSHBUT00000024172.1">
    <property type="protein sequence ID" value="ENSHBUP00000015802.1"/>
    <property type="gene ID" value="ENSHBUG00000017725.1"/>
</dbReference>